<accession>A0ABW4GP66</accession>
<feature type="compositionally biased region" description="Low complexity" evidence="1">
    <location>
        <begin position="21"/>
        <end position="37"/>
    </location>
</feature>
<feature type="region of interest" description="Disordered" evidence="1">
    <location>
        <begin position="1"/>
        <end position="37"/>
    </location>
</feature>
<proteinExistence type="predicted"/>
<reference evidence="3" key="1">
    <citation type="journal article" date="2019" name="Int. J. Syst. Evol. Microbiol.">
        <title>The Global Catalogue of Microorganisms (GCM) 10K type strain sequencing project: providing services to taxonomists for standard genome sequencing and annotation.</title>
        <authorList>
            <consortium name="The Broad Institute Genomics Platform"/>
            <consortium name="The Broad Institute Genome Sequencing Center for Infectious Disease"/>
            <person name="Wu L."/>
            <person name="Ma J."/>
        </authorList>
    </citation>
    <scope>NUCLEOTIDE SEQUENCE [LARGE SCALE GENOMIC DNA]</scope>
    <source>
        <strain evidence="3">CGMCC 1.15399</strain>
    </source>
</reference>
<evidence type="ECO:0000313" key="2">
    <source>
        <dbReference type="EMBL" id="MFD1544174.1"/>
    </source>
</evidence>
<evidence type="ECO:0000313" key="3">
    <source>
        <dbReference type="Proteomes" id="UP001597097"/>
    </source>
</evidence>
<dbReference type="EMBL" id="JBHUCM010000043">
    <property type="protein sequence ID" value="MFD1544174.1"/>
    <property type="molecule type" value="Genomic_DNA"/>
</dbReference>
<organism evidence="2 3">
    <name type="scientific">Nonomuraea guangzhouensis</name>
    <dbReference type="NCBI Taxonomy" id="1291555"/>
    <lineage>
        <taxon>Bacteria</taxon>
        <taxon>Bacillati</taxon>
        <taxon>Actinomycetota</taxon>
        <taxon>Actinomycetes</taxon>
        <taxon>Streptosporangiales</taxon>
        <taxon>Streptosporangiaceae</taxon>
        <taxon>Nonomuraea</taxon>
    </lineage>
</organism>
<sequence>MSLEEIAGRLGVSPGRISQVRRGPAARAPEGPASPASRVLVQRALPIEPAVRGAKSLSSRSGSGSRPTGGCCTSDWSLPVITWRPASVSGQARRSSPGAR</sequence>
<gene>
    <name evidence="2" type="ORF">ACFSJ0_44530</name>
</gene>
<evidence type="ECO:0000256" key="1">
    <source>
        <dbReference type="SAM" id="MobiDB-lite"/>
    </source>
</evidence>
<feature type="compositionally biased region" description="Low complexity" evidence="1">
    <location>
        <begin position="56"/>
        <end position="74"/>
    </location>
</feature>
<feature type="region of interest" description="Disordered" evidence="1">
    <location>
        <begin position="51"/>
        <end position="76"/>
    </location>
</feature>
<evidence type="ECO:0008006" key="4">
    <source>
        <dbReference type="Google" id="ProtNLM"/>
    </source>
</evidence>
<name>A0ABW4GP66_9ACTN</name>
<comment type="caution">
    <text evidence="2">The sequence shown here is derived from an EMBL/GenBank/DDBJ whole genome shotgun (WGS) entry which is preliminary data.</text>
</comment>
<protein>
    <recommendedName>
        <fullName evidence="4">RNA polymerase sigma-70 region 4 domain-containing protein</fullName>
    </recommendedName>
</protein>
<keyword evidence="3" id="KW-1185">Reference proteome</keyword>
<dbReference type="Proteomes" id="UP001597097">
    <property type="component" value="Unassembled WGS sequence"/>
</dbReference>
<dbReference type="RefSeq" id="WP_246650809.1">
    <property type="nucleotide sequence ID" value="NZ_JBHUCM010000043.1"/>
</dbReference>